<dbReference type="Gene3D" id="1.25.40.120">
    <property type="entry name" value="Protein prenylyltransferase"/>
    <property type="match status" value="1"/>
</dbReference>
<dbReference type="GO" id="GO:0004662">
    <property type="term" value="F:CAAX-protein geranylgeranyltransferase activity"/>
    <property type="evidence" value="ECO:0007669"/>
    <property type="project" value="UniProtKB-EC"/>
</dbReference>
<dbReference type="STRING" id="675824.A0A1E3Q4N1"/>
<dbReference type="PROSITE" id="PS51147">
    <property type="entry name" value="PFTA"/>
    <property type="match status" value="5"/>
</dbReference>
<proteinExistence type="inferred from homology"/>
<evidence type="ECO:0000313" key="14">
    <source>
        <dbReference type="EMBL" id="ODQ72611.1"/>
    </source>
</evidence>
<reference evidence="14 15" key="1">
    <citation type="journal article" date="2016" name="Proc. Natl. Acad. Sci. U.S.A.">
        <title>Comparative genomics of biotechnologically important yeasts.</title>
        <authorList>
            <person name="Riley R."/>
            <person name="Haridas S."/>
            <person name="Wolfe K.H."/>
            <person name="Lopes M.R."/>
            <person name="Hittinger C.T."/>
            <person name="Goeker M."/>
            <person name="Salamov A.A."/>
            <person name="Wisecaver J.H."/>
            <person name="Long T.M."/>
            <person name="Calvey C.H."/>
            <person name="Aerts A.L."/>
            <person name="Barry K.W."/>
            <person name="Choi C."/>
            <person name="Clum A."/>
            <person name="Coughlan A.Y."/>
            <person name="Deshpande S."/>
            <person name="Douglass A.P."/>
            <person name="Hanson S.J."/>
            <person name="Klenk H.-P."/>
            <person name="LaButti K.M."/>
            <person name="Lapidus A."/>
            <person name="Lindquist E.A."/>
            <person name="Lipzen A.M."/>
            <person name="Meier-Kolthoff J.P."/>
            <person name="Ohm R.A."/>
            <person name="Otillar R.P."/>
            <person name="Pangilinan J.L."/>
            <person name="Peng Y."/>
            <person name="Rokas A."/>
            <person name="Rosa C.A."/>
            <person name="Scheuner C."/>
            <person name="Sibirny A.A."/>
            <person name="Slot J.C."/>
            <person name="Stielow J.B."/>
            <person name="Sun H."/>
            <person name="Kurtzman C.P."/>
            <person name="Blackwell M."/>
            <person name="Grigoriev I.V."/>
            <person name="Jeffries T.W."/>
        </authorList>
    </citation>
    <scope>NUCLEOTIDE SEQUENCE [LARGE SCALE GENOMIC DNA]</scope>
    <source>
        <strain evidence="14 15">NRRL Y-11557</strain>
    </source>
</reference>
<keyword evidence="15" id="KW-1185">Reference proteome</keyword>
<evidence type="ECO:0000256" key="9">
    <source>
        <dbReference type="ARBA" id="ARBA00040965"/>
    </source>
</evidence>
<evidence type="ECO:0000256" key="4">
    <source>
        <dbReference type="ARBA" id="ARBA00012702"/>
    </source>
</evidence>
<dbReference type="GO" id="GO:0005965">
    <property type="term" value="C:protein farnesyltransferase complex"/>
    <property type="evidence" value="ECO:0007669"/>
    <property type="project" value="EnsemblFungi"/>
</dbReference>
<evidence type="ECO:0000256" key="8">
    <source>
        <dbReference type="ARBA" id="ARBA00022842"/>
    </source>
</evidence>
<dbReference type="Pfam" id="PF01239">
    <property type="entry name" value="PPTA"/>
    <property type="match status" value="5"/>
</dbReference>
<dbReference type="OrthoDB" id="272289at2759"/>
<dbReference type="PANTHER" id="PTHR11129:SF1">
    <property type="entry name" value="PROTEIN FARNESYLTRANSFERASE_GERANYLGERANYLTRANSFERASE TYPE-1 SUBUNIT ALPHA"/>
    <property type="match status" value="1"/>
</dbReference>
<dbReference type="GO" id="GO:0007323">
    <property type="term" value="P:peptide pheromone maturation"/>
    <property type="evidence" value="ECO:0007669"/>
    <property type="project" value="EnsemblFungi"/>
</dbReference>
<dbReference type="EMBL" id="KV454295">
    <property type="protein sequence ID" value="ODQ72611.1"/>
    <property type="molecule type" value="Genomic_DNA"/>
</dbReference>
<evidence type="ECO:0000256" key="1">
    <source>
        <dbReference type="ARBA" id="ARBA00001946"/>
    </source>
</evidence>
<evidence type="ECO:0000256" key="2">
    <source>
        <dbReference type="ARBA" id="ARBA00006734"/>
    </source>
</evidence>
<evidence type="ECO:0000256" key="13">
    <source>
        <dbReference type="ARBA" id="ARBA00043219"/>
    </source>
</evidence>
<accession>A0A1E3Q4N1</accession>
<dbReference type="Proteomes" id="UP000094385">
    <property type="component" value="Unassembled WGS sequence"/>
</dbReference>
<dbReference type="EC" id="2.5.1.58" evidence="4"/>
<keyword evidence="8" id="KW-0460">Magnesium</keyword>
<dbReference type="InterPro" id="IPR002088">
    <property type="entry name" value="Prenyl_trans_a"/>
</dbReference>
<sequence>MPLAYMSNYSWEDIAPIPQDDGGENPLAPIAYQDDYKTATGYLRAVMSVEEVSDRALQLTSDLIFMNPAHYSVWAYRARLLFALKKDLEQELIWIEEVGQQFPKNYQIWNHREVIVDKYHNPIRELPFVEVMLELDSKNYHVWSYRQWLVRRFDLWLTELPYTDRMIENDVRNNSAWNHRFFTVFGKGVDIGQSVIDDEIDYAKRAILKAPQNASAWNYLLGVLKRAQRPISEIEEFCSDLAAATGTEQSVDVDIDRIASTRALEVLADIYASRREVEKATQAWTLLAEKYDPIRENYWKFKKAQTDQHFTATA</sequence>
<gene>
    <name evidence="14" type="ORF">LIPSTDRAFT_302018</name>
</gene>
<dbReference type="EC" id="2.5.1.59" evidence="3"/>
<organism evidence="14 15">
    <name type="scientific">Lipomyces starkeyi NRRL Y-11557</name>
    <dbReference type="NCBI Taxonomy" id="675824"/>
    <lineage>
        <taxon>Eukaryota</taxon>
        <taxon>Fungi</taxon>
        <taxon>Dikarya</taxon>
        <taxon>Ascomycota</taxon>
        <taxon>Saccharomycotina</taxon>
        <taxon>Lipomycetes</taxon>
        <taxon>Lipomycetales</taxon>
        <taxon>Lipomycetaceae</taxon>
        <taxon>Lipomyces</taxon>
    </lineage>
</organism>
<comment type="similarity">
    <text evidence="2">Belongs to the protein prenyltransferase subunit alpha family.</text>
</comment>
<name>A0A1E3Q4N1_LIPST</name>
<keyword evidence="7" id="KW-0677">Repeat</keyword>
<evidence type="ECO:0000256" key="12">
    <source>
        <dbReference type="ARBA" id="ARBA00043086"/>
    </source>
</evidence>
<comment type="cofactor">
    <cofactor evidence="1">
        <name>Mg(2+)</name>
        <dbReference type="ChEBI" id="CHEBI:18420"/>
    </cofactor>
</comment>
<dbReference type="SUPFAM" id="SSF48439">
    <property type="entry name" value="Protein prenylyltransferase"/>
    <property type="match status" value="1"/>
</dbReference>
<evidence type="ECO:0000256" key="7">
    <source>
        <dbReference type="ARBA" id="ARBA00022737"/>
    </source>
</evidence>
<evidence type="ECO:0000256" key="6">
    <source>
        <dbReference type="ARBA" id="ARBA00022679"/>
    </source>
</evidence>
<evidence type="ECO:0000256" key="5">
    <source>
        <dbReference type="ARBA" id="ARBA00022602"/>
    </source>
</evidence>
<keyword evidence="6" id="KW-0808">Transferase</keyword>
<dbReference type="GO" id="GO:0004660">
    <property type="term" value="F:protein farnesyltransferase activity"/>
    <property type="evidence" value="ECO:0007669"/>
    <property type="project" value="UniProtKB-EC"/>
</dbReference>
<evidence type="ECO:0000256" key="3">
    <source>
        <dbReference type="ARBA" id="ARBA00012700"/>
    </source>
</evidence>
<dbReference type="PANTHER" id="PTHR11129">
    <property type="entry name" value="PROTEIN FARNESYLTRANSFERASE ALPHA SUBUNIT/RAB GERANYLGERANYL TRANSFERASE ALPHA SUBUNIT"/>
    <property type="match status" value="1"/>
</dbReference>
<dbReference type="AlphaFoldDB" id="A0A1E3Q4N1"/>
<evidence type="ECO:0000256" key="11">
    <source>
        <dbReference type="ARBA" id="ARBA00042436"/>
    </source>
</evidence>
<evidence type="ECO:0000256" key="10">
    <source>
        <dbReference type="ARBA" id="ARBA00041392"/>
    </source>
</evidence>
<protein>
    <recommendedName>
        <fullName evidence="9">Protein farnesyltransferase/geranylgeranyltransferase type-1 subunit alpha</fullName>
        <ecNumber evidence="4">2.5.1.58</ecNumber>
        <ecNumber evidence="3">2.5.1.59</ecNumber>
    </recommendedName>
    <alternativeName>
        <fullName evidence="12">CAAX farnesyltransferase subunit alpha</fullName>
    </alternativeName>
    <alternativeName>
        <fullName evidence="11">FTase-alpha</fullName>
    </alternativeName>
    <alternativeName>
        <fullName evidence="10">Ras proteins prenyltransferase subunit alpha</fullName>
    </alternativeName>
    <alternativeName>
        <fullName evidence="13">Type I protein geranyl-geranyltransferase subunit alpha</fullName>
    </alternativeName>
</protein>
<dbReference type="GO" id="GO:0005953">
    <property type="term" value="C:CAAX-protein geranylgeranyltransferase complex"/>
    <property type="evidence" value="ECO:0007669"/>
    <property type="project" value="EnsemblFungi"/>
</dbReference>
<evidence type="ECO:0000313" key="15">
    <source>
        <dbReference type="Proteomes" id="UP000094385"/>
    </source>
</evidence>
<keyword evidence="5" id="KW-0637">Prenyltransferase</keyword>